<protein>
    <submittedName>
        <fullName evidence="2">Histidine phosphatase family protein</fullName>
    </submittedName>
</protein>
<dbReference type="Pfam" id="PF00300">
    <property type="entry name" value="His_Phos_1"/>
    <property type="match status" value="1"/>
</dbReference>
<evidence type="ECO:0000313" key="3">
    <source>
        <dbReference type="Proteomes" id="UP000460272"/>
    </source>
</evidence>
<gene>
    <name evidence="2" type="ORF">EAS64_16115</name>
</gene>
<dbReference type="SUPFAM" id="SSF53254">
    <property type="entry name" value="Phosphoglycerate mutase-like"/>
    <property type="match status" value="1"/>
</dbReference>
<dbReference type="InterPro" id="IPR029033">
    <property type="entry name" value="His_PPase_superfam"/>
</dbReference>
<dbReference type="PANTHER" id="PTHR47623:SF1">
    <property type="entry name" value="OS09G0287300 PROTEIN"/>
    <property type="match status" value="1"/>
</dbReference>
<comment type="caution">
    <text evidence="2">The sequence shown here is derived from an EMBL/GenBank/DDBJ whole genome shotgun (WGS) entry which is preliminary data.</text>
</comment>
<evidence type="ECO:0000256" key="1">
    <source>
        <dbReference type="SAM" id="MobiDB-lite"/>
    </source>
</evidence>
<accession>A0A6P2BZR2</accession>
<dbReference type="InterPro" id="IPR013078">
    <property type="entry name" value="His_Pase_superF_clade-1"/>
</dbReference>
<dbReference type="Gene3D" id="3.40.50.1240">
    <property type="entry name" value="Phosphoglycerate mutase-like"/>
    <property type="match status" value="1"/>
</dbReference>
<dbReference type="AlphaFoldDB" id="A0A6P2BZR2"/>
<dbReference type="CDD" id="cd07067">
    <property type="entry name" value="HP_PGM_like"/>
    <property type="match status" value="1"/>
</dbReference>
<sequence length="163" mass="17440">MRHAKSDWPDMPDHERPLAKRGRRDAPEVGRWLGEAGYLPDAVVCSTAQRARETWALASPGLSAAAPGATPEVHYEPRIYEATVLGLLMLVREFDPTWRTVLVVGHNPGLAELTVGLADPSAEQPAAFPTAFVAVLALPGAWAEATPGEASLLAFTIPAQLRA</sequence>
<feature type="region of interest" description="Disordered" evidence="1">
    <location>
        <begin position="1"/>
        <end position="25"/>
    </location>
</feature>
<dbReference type="OrthoDB" id="9810154at2"/>
<keyword evidence="3" id="KW-1185">Reference proteome</keyword>
<dbReference type="PANTHER" id="PTHR47623">
    <property type="entry name" value="OS09G0287300 PROTEIN"/>
    <property type="match status" value="1"/>
</dbReference>
<dbReference type="EMBL" id="RPFW01000003">
    <property type="protein sequence ID" value="TVZ04649.1"/>
    <property type="molecule type" value="Genomic_DNA"/>
</dbReference>
<organism evidence="2 3">
    <name type="scientific">Trebonia kvetii</name>
    <dbReference type="NCBI Taxonomy" id="2480626"/>
    <lineage>
        <taxon>Bacteria</taxon>
        <taxon>Bacillati</taxon>
        <taxon>Actinomycetota</taxon>
        <taxon>Actinomycetes</taxon>
        <taxon>Streptosporangiales</taxon>
        <taxon>Treboniaceae</taxon>
        <taxon>Trebonia</taxon>
    </lineage>
</organism>
<dbReference type="Proteomes" id="UP000460272">
    <property type="component" value="Unassembled WGS sequence"/>
</dbReference>
<evidence type="ECO:0000313" key="2">
    <source>
        <dbReference type="EMBL" id="TVZ04649.1"/>
    </source>
</evidence>
<proteinExistence type="predicted"/>
<reference evidence="2 3" key="1">
    <citation type="submission" date="2018-11" db="EMBL/GenBank/DDBJ databases">
        <title>Trebonia kvetii gen.nov., sp.nov., a novel acidophilic actinobacterium, and proposal of the new actinobacterial family Treboniaceae fam. nov.</title>
        <authorList>
            <person name="Rapoport D."/>
            <person name="Sagova-Mareckova M."/>
            <person name="Sedlacek I."/>
            <person name="Provaznik J."/>
            <person name="Kralova S."/>
            <person name="Pavlinic D."/>
            <person name="Benes V."/>
            <person name="Kopecky J."/>
        </authorList>
    </citation>
    <scope>NUCLEOTIDE SEQUENCE [LARGE SCALE GENOMIC DNA]</scope>
    <source>
        <strain evidence="2 3">15Tr583</strain>
    </source>
</reference>
<name>A0A6P2BZR2_9ACTN</name>